<feature type="transmembrane region" description="Helical" evidence="9">
    <location>
        <begin position="86"/>
        <end position="107"/>
    </location>
</feature>
<name>A0A1B2EKS2_9HYPH</name>
<dbReference type="EMBL" id="CP016616">
    <property type="protein sequence ID" value="ANY80594.1"/>
    <property type="molecule type" value="Genomic_DNA"/>
</dbReference>
<evidence type="ECO:0000256" key="9">
    <source>
        <dbReference type="RuleBase" id="RU369079"/>
    </source>
</evidence>
<dbReference type="InterPro" id="IPR055348">
    <property type="entry name" value="DctQ"/>
</dbReference>
<gene>
    <name evidence="12" type="ORF">BB934_22140</name>
</gene>
<evidence type="ECO:0000256" key="7">
    <source>
        <dbReference type="ARBA" id="ARBA00023136"/>
    </source>
</evidence>
<keyword evidence="2 9" id="KW-0813">Transport</keyword>
<comment type="function">
    <text evidence="9">Part of the tripartite ATP-independent periplasmic (TRAP) transport system.</text>
</comment>
<dbReference type="GO" id="GO:0022857">
    <property type="term" value="F:transmembrane transporter activity"/>
    <property type="evidence" value="ECO:0007669"/>
    <property type="project" value="UniProtKB-UniRule"/>
</dbReference>
<proteinExistence type="inferred from homology"/>
<keyword evidence="3" id="KW-1003">Cell membrane</keyword>
<dbReference type="PANTHER" id="PTHR35011:SF2">
    <property type="entry name" value="2,3-DIKETO-L-GULONATE TRAP TRANSPORTER SMALL PERMEASE PROTEIN YIAM"/>
    <property type="match status" value="1"/>
</dbReference>
<dbReference type="GO" id="GO:0015740">
    <property type="term" value="P:C4-dicarboxylate transport"/>
    <property type="evidence" value="ECO:0007669"/>
    <property type="project" value="TreeGrafter"/>
</dbReference>
<feature type="transmembrane region" description="Helical" evidence="9">
    <location>
        <begin position="47"/>
        <end position="65"/>
    </location>
</feature>
<protein>
    <recommendedName>
        <fullName evidence="9">TRAP transporter small permease protein</fullName>
    </recommendedName>
</protein>
<dbReference type="Pfam" id="PF04290">
    <property type="entry name" value="DctQ"/>
    <property type="match status" value="1"/>
</dbReference>
<keyword evidence="6 9" id="KW-1133">Transmembrane helix</keyword>
<dbReference type="AlphaFoldDB" id="A0A1B2EKS2"/>
<feature type="domain" description="Tripartite ATP-independent periplasmic transporters DctQ component" evidence="11">
    <location>
        <begin position="23"/>
        <end position="151"/>
    </location>
</feature>
<feature type="region of interest" description="Disordered" evidence="10">
    <location>
        <begin position="180"/>
        <end position="201"/>
    </location>
</feature>
<evidence type="ECO:0000256" key="8">
    <source>
        <dbReference type="ARBA" id="ARBA00038436"/>
    </source>
</evidence>
<accession>A0A1B2EKS2</accession>
<evidence type="ECO:0000256" key="4">
    <source>
        <dbReference type="ARBA" id="ARBA00022519"/>
    </source>
</evidence>
<evidence type="ECO:0000256" key="5">
    <source>
        <dbReference type="ARBA" id="ARBA00022692"/>
    </source>
</evidence>
<comment type="subcellular location">
    <subcellularLocation>
        <location evidence="1 9">Cell inner membrane</location>
        <topology evidence="1 9">Multi-pass membrane protein</topology>
    </subcellularLocation>
</comment>
<comment type="subunit">
    <text evidence="9">The complex comprises the extracytoplasmic solute receptor protein and the two transmembrane proteins.</text>
</comment>
<evidence type="ECO:0000256" key="1">
    <source>
        <dbReference type="ARBA" id="ARBA00004429"/>
    </source>
</evidence>
<evidence type="ECO:0000256" key="2">
    <source>
        <dbReference type="ARBA" id="ARBA00022448"/>
    </source>
</evidence>
<dbReference type="InterPro" id="IPR007387">
    <property type="entry name" value="TRAP_DctQ"/>
</dbReference>
<evidence type="ECO:0000259" key="11">
    <source>
        <dbReference type="Pfam" id="PF04290"/>
    </source>
</evidence>
<dbReference type="RefSeq" id="WP_099511609.1">
    <property type="nucleotide sequence ID" value="NZ_CP016616.1"/>
</dbReference>
<evidence type="ECO:0000256" key="6">
    <source>
        <dbReference type="ARBA" id="ARBA00022989"/>
    </source>
</evidence>
<dbReference type="PANTHER" id="PTHR35011">
    <property type="entry name" value="2,3-DIKETO-L-GULONATE TRAP TRANSPORTER SMALL PERMEASE PROTEIN YIAM"/>
    <property type="match status" value="1"/>
</dbReference>
<feature type="transmembrane region" description="Helical" evidence="9">
    <location>
        <begin position="127"/>
        <end position="148"/>
    </location>
</feature>
<keyword evidence="7 9" id="KW-0472">Membrane</keyword>
<comment type="similarity">
    <text evidence="8 9">Belongs to the TRAP transporter small permease family.</text>
</comment>
<evidence type="ECO:0000256" key="3">
    <source>
        <dbReference type="ARBA" id="ARBA00022475"/>
    </source>
</evidence>
<feature type="transmembrane region" description="Helical" evidence="9">
    <location>
        <begin position="12"/>
        <end position="35"/>
    </location>
</feature>
<keyword evidence="5 9" id="KW-0812">Transmembrane</keyword>
<sequence>MHMIVEGYFKLLKILIALFLAIMVVLVFGNVVLRYAFNSGITVSEEVSRWLFVWLTFLGAIVALRQHGHLGVDALVRRLPNAGKRACLIVTQILMLYATWLLLQGSWEQTMINWDVAAPASGLSTGWFYGVGIVFGVSTGLILIADLYRTVSGKLSDEELVMVKESEEQGELEALQHELAERDRRESGLATPAPTPGKVQS</sequence>
<keyword evidence="4 9" id="KW-0997">Cell inner membrane</keyword>
<reference evidence="12" key="1">
    <citation type="submission" date="2016-07" db="EMBL/GenBank/DDBJ databases">
        <title>Microvirga ossetica sp. nov. a new species of rhizobia isolated from root nodules of the legume species Vicia alpestris Steven originated from North Ossetia region in the Caucasus.</title>
        <authorList>
            <person name="Safronova V.I."/>
            <person name="Kuznetsova I.G."/>
            <person name="Sazanova A.L."/>
            <person name="Belimov A."/>
            <person name="Andronov E."/>
            <person name="Osledkin Y.S."/>
            <person name="Onishchuk O.P."/>
            <person name="Kurchak O.N."/>
            <person name="Shaposhnikov A.I."/>
            <person name="Willems A."/>
            <person name="Tikhonovich I.A."/>
        </authorList>
    </citation>
    <scope>NUCLEOTIDE SEQUENCE [LARGE SCALE GENOMIC DNA]</scope>
    <source>
        <strain evidence="12">V5/3M</strain>
    </source>
</reference>
<dbReference type="KEGG" id="moc:BB934_22140"/>
<dbReference type="OrthoDB" id="4964541at2"/>
<evidence type="ECO:0000313" key="12">
    <source>
        <dbReference type="EMBL" id="ANY80594.1"/>
    </source>
</evidence>
<dbReference type="GO" id="GO:0005886">
    <property type="term" value="C:plasma membrane"/>
    <property type="evidence" value="ECO:0007669"/>
    <property type="project" value="UniProtKB-SubCell"/>
</dbReference>
<evidence type="ECO:0000256" key="10">
    <source>
        <dbReference type="SAM" id="MobiDB-lite"/>
    </source>
</evidence>
<organism evidence="12">
    <name type="scientific">Microvirga ossetica</name>
    <dbReference type="NCBI Taxonomy" id="1882682"/>
    <lineage>
        <taxon>Bacteria</taxon>
        <taxon>Pseudomonadati</taxon>
        <taxon>Pseudomonadota</taxon>
        <taxon>Alphaproteobacteria</taxon>
        <taxon>Hyphomicrobiales</taxon>
        <taxon>Methylobacteriaceae</taxon>
        <taxon>Microvirga</taxon>
    </lineage>
</organism>